<keyword evidence="3" id="KW-1185">Reference proteome</keyword>
<dbReference type="GO" id="GO:0005737">
    <property type="term" value="C:cytoplasm"/>
    <property type="evidence" value="ECO:0007669"/>
    <property type="project" value="TreeGrafter"/>
</dbReference>
<dbReference type="InterPro" id="IPR051783">
    <property type="entry name" value="NAD(P)-dependent_oxidoreduct"/>
</dbReference>
<dbReference type="Proteomes" id="UP001160390">
    <property type="component" value="Unassembled WGS sequence"/>
</dbReference>
<evidence type="ECO:0000259" key="1">
    <source>
        <dbReference type="Pfam" id="PF01370"/>
    </source>
</evidence>
<evidence type="ECO:0000313" key="2">
    <source>
        <dbReference type="EMBL" id="CAI6094605.1"/>
    </source>
</evidence>
<gene>
    <name evidence="2" type="ORF">CCHLO57077_00009451</name>
</gene>
<proteinExistence type="predicted"/>
<feature type="domain" description="NAD-dependent epimerase/dehydratase" evidence="1">
    <location>
        <begin position="159"/>
        <end position="240"/>
    </location>
</feature>
<protein>
    <recommendedName>
        <fullName evidence="1">NAD-dependent epimerase/dehydratase domain-containing protein</fullName>
    </recommendedName>
</protein>
<name>A0AA35Q7K4_9HYPO</name>
<accession>A0AA35Q7K4</accession>
<reference evidence="2" key="1">
    <citation type="submission" date="2023-01" db="EMBL/GenBank/DDBJ databases">
        <authorList>
            <person name="Piombo E."/>
        </authorList>
    </citation>
    <scope>NUCLEOTIDE SEQUENCE</scope>
</reference>
<dbReference type="AlphaFoldDB" id="A0AA35Q7K4"/>
<sequence>MSDVKPQLLLFGATGYIAGVLLSRWHVVGFEKLSFKVTAAGRSKERLEQTARLLGISTLTLPFDNIAGLEEEVQKYDIVVQLADCDAFEATHAILRGMRARYESTSTPPLLYHASGAAFLDKYTGGRAGSDDEILSDLDAGLISQIPLSLPHRNVDDAIITADREGYLRSYIVVPFAVFGTARGIMHEAGIANPSSMPIPRLIDISMHQKSVPQLGEGRNQKSWVHVEDVASLFDMILLREPADHGPDGLFFCMNGEVEAGRITAALAEAFYTAGVFENTQAVPLPESDLKAGPVTPSEKGADISKNGIMILFN</sequence>
<organism evidence="2 3">
    <name type="scientific">Clonostachys chloroleuca</name>
    <dbReference type="NCBI Taxonomy" id="1926264"/>
    <lineage>
        <taxon>Eukaryota</taxon>
        <taxon>Fungi</taxon>
        <taxon>Dikarya</taxon>
        <taxon>Ascomycota</taxon>
        <taxon>Pezizomycotina</taxon>
        <taxon>Sordariomycetes</taxon>
        <taxon>Hypocreomycetidae</taxon>
        <taxon>Hypocreales</taxon>
        <taxon>Bionectriaceae</taxon>
        <taxon>Clonostachys</taxon>
    </lineage>
</organism>
<dbReference type="GO" id="GO:0004029">
    <property type="term" value="F:aldehyde dehydrogenase (NAD+) activity"/>
    <property type="evidence" value="ECO:0007669"/>
    <property type="project" value="TreeGrafter"/>
</dbReference>
<comment type="caution">
    <text evidence="2">The sequence shown here is derived from an EMBL/GenBank/DDBJ whole genome shotgun (WGS) entry which is preliminary data.</text>
</comment>
<dbReference type="PANTHER" id="PTHR48079:SF6">
    <property type="entry name" value="NAD(P)-BINDING DOMAIN-CONTAINING PROTEIN-RELATED"/>
    <property type="match status" value="1"/>
</dbReference>
<dbReference type="Pfam" id="PF01370">
    <property type="entry name" value="Epimerase"/>
    <property type="match status" value="1"/>
</dbReference>
<dbReference type="InterPro" id="IPR001509">
    <property type="entry name" value="Epimerase_deHydtase"/>
</dbReference>
<dbReference type="SUPFAM" id="SSF51735">
    <property type="entry name" value="NAD(P)-binding Rossmann-fold domains"/>
    <property type="match status" value="1"/>
</dbReference>
<dbReference type="InterPro" id="IPR036291">
    <property type="entry name" value="NAD(P)-bd_dom_sf"/>
</dbReference>
<dbReference type="PANTHER" id="PTHR48079">
    <property type="entry name" value="PROTEIN YEEZ"/>
    <property type="match status" value="1"/>
</dbReference>
<evidence type="ECO:0000313" key="3">
    <source>
        <dbReference type="Proteomes" id="UP001160390"/>
    </source>
</evidence>
<dbReference type="EMBL" id="CABFNP030001256">
    <property type="protein sequence ID" value="CAI6094605.1"/>
    <property type="molecule type" value="Genomic_DNA"/>
</dbReference>
<dbReference type="Gene3D" id="3.40.50.720">
    <property type="entry name" value="NAD(P)-binding Rossmann-like Domain"/>
    <property type="match status" value="2"/>
</dbReference>